<dbReference type="EMBL" id="BSOG01000001">
    <property type="protein sequence ID" value="GLR12439.1"/>
    <property type="molecule type" value="Genomic_DNA"/>
</dbReference>
<accession>A0ABQ5YEX8</accession>
<keyword evidence="1" id="KW-1133">Transmembrane helix</keyword>
<dbReference type="RefSeq" id="WP_284195559.1">
    <property type="nucleotide sequence ID" value="NZ_BSOG01000001.1"/>
</dbReference>
<reference evidence="3" key="1">
    <citation type="journal article" date="2019" name="Int. J. Syst. Evol. Microbiol.">
        <title>The Global Catalogue of Microorganisms (GCM) 10K type strain sequencing project: providing services to taxonomists for standard genome sequencing and annotation.</title>
        <authorList>
            <consortium name="The Broad Institute Genomics Platform"/>
            <consortium name="The Broad Institute Genome Sequencing Center for Infectious Disease"/>
            <person name="Wu L."/>
            <person name="Ma J."/>
        </authorList>
    </citation>
    <scope>NUCLEOTIDE SEQUENCE [LARGE SCALE GENOMIC DNA]</scope>
    <source>
        <strain evidence="3">NBRC 110044</strain>
    </source>
</reference>
<evidence type="ECO:0000313" key="3">
    <source>
        <dbReference type="Proteomes" id="UP001156706"/>
    </source>
</evidence>
<dbReference type="Proteomes" id="UP001156706">
    <property type="component" value="Unassembled WGS sequence"/>
</dbReference>
<name>A0ABQ5YEX8_9NEIS</name>
<evidence type="ECO:0000256" key="1">
    <source>
        <dbReference type="SAM" id="Phobius"/>
    </source>
</evidence>
<feature type="transmembrane region" description="Helical" evidence="1">
    <location>
        <begin position="123"/>
        <end position="141"/>
    </location>
</feature>
<keyword evidence="1" id="KW-0472">Membrane</keyword>
<sequence>MFESTRDALTLPVLAVVGAIMLYQGYQERRDNRALEDHGVTTEATIESVDWQTIDWRNRNYSASIQYETESGRSVRASVDLSDRLGKSLRNQSPRDMAPLEIRYLPEDTQVVVLSNHADSSDFLLGVGAACLLGAIAMAIYRRS</sequence>
<comment type="caution">
    <text evidence="2">The sequence shown here is derived from an EMBL/GenBank/DDBJ whole genome shotgun (WGS) entry which is preliminary data.</text>
</comment>
<organism evidence="2 3">
    <name type="scientific">Chitinimonas prasina</name>
    <dbReference type="NCBI Taxonomy" id="1434937"/>
    <lineage>
        <taxon>Bacteria</taxon>
        <taxon>Pseudomonadati</taxon>
        <taxon>Pseudomonadota</taxon>
        <taxon>Betaproteobacteria</taxon>
        <taxon>Neisseriales</taxon>
        <taxon>Chitinibacteraceae</taxon>
        <taxon>Chitinimonas</taxon>
    </lineage>
</organism>
<keyword evidence="3" id="KW-1185">Reference proteome</keyword>
<keyword evidence="1" id="KW-0812">Transmembrane</keyword>
<feature type="transmembrane region" description="Helical" evidence="1">
    <location>
        <begin position="7"/>
        <end position="26"/>
    </location>
</feature>
<protein>
    <recommendedName>
        <fullName evidence="4">DUF3592 domain-containing protein</fullName>
    </recommendedName>
</protein>
<evidence type="ECO:0000313" key="2">
    <source>
        <dbReference type="EMBL" id="GLR12439.1"/>
    </source>
</evidence>
<evidence type="ECO:0008006" key="4">
    <source>
        <dbReference type="Google" id="ProtNLM"/>
    </source>
</evidence>
<gene>
    <name evidence="2" type="ORF">GCM10007907_12290</name>
</gene>
<proteinExistence type="predicted"/>